<reference evidence="1" key="1">
    <citation type="submission" date="2019-12" db="EMBL/GenBank/DDBJ databases">
        <title>Comparative genomics gives insights into the taxonomy of the Azoarcus-Aromatoleum group and reveals separate origins of nif in the plant-associated Azoarcus and non-plant-associated Aromatoleum sub-groups.</title>
        <authorList>
            <person name="Lafos M."/>
            <person name="Maluk M."/>
            <person name="Batista M."/>
            <person name="Junghare M."/>
            <person name="Carmona M."/>
            <person name="Faoro H."/>
            <person name="Cruz L.M."/>
            <person name="Battistoni F."/>
            <person name="De Souza E."/>
            <person name="Pedrosa F."/>
            <person name="Chen W.-M."/>
            <person name="Poole P.S."/>
            <person name="Dixon R.A."/>
            <person name="James E.K."/>
        </authorList>
    </citation>
    <scope>NUCLEOTIDE SEQUENCE</scope>
    <source>
        <strain evidence="1">U120</strain>
    </source>
</reference>
<proteinExistence type="predicted"/>
<dbReference type="Proteomes" id="UP000601990">
    <property type="component" value="Unassembled WGS sequence"/>
</dbReference>
<dbReference type="RefSeq" id="WP_169200655.1">
    <property type="nucleotide sequence ID" value="NZ_WTVH02000010.1"/>
</dbReference>
<dbReference type="EMBL" id="WTVH01000103">
    <property type="protein sequence ID" value="NMF95478.1"/>
    <property type="molecule type" value="Genomic_DNA"/>
</dbReference>
<gene>
    <name evidence="1" type="ORF">GO608_19525</name>
</gene>
<name>A0ABX1N856_9RHOO</name>
<evidence type="ECO:0000313" key="2">
    <source>
        <dbReference type="Proteomes" id="UP000601990"/>
    </source>
</evidence>
<evidence type="ECO:0000313" key="1">
    <source>
        <dbReference type="EMBL" id="NMF95478.1"/>
    </source>
</evidence>
<accession>A0ABX1N856</accession>
<sequence length="69" mass="8008">MQHEKAVFRQFALPVSVFDHLKQFQRAYEARHGVRLTNNEVLSIIVKQHQSMTANVEGAVPSHDRSERH</sequence>
<keyword evidence="2" id="KW-1185">Reference proteome</keyword>
<organism evidence="1 2">
    <name type="scientific">Aromatoleum buckelii</name>
    <dbReference type="NCBI Taxonomy" id="200254"/>
    <lineage>
        <taxon>Bacteria</taxon>
        <taxon>Pseudomonadati</taxon>
        <taxon>Pseudomonadota</taxon>
        <taxon>Betaproteobacteria</taxon>
        <taxon>Rhodocyclales</taxon>
        <taxon>Rhodocyclaceae</taxon>
        <taxon>Aromatoleum</taxon>
    </lineage>
</organism>
<protein>
    <submittedName>
        <fullName evidence="1">Uncharacterized protein</fullName>
    </submittedName>
</protein>
<comment type="caution">
    <text evidence="1">The sequence shown here is derived from an EMBL/GenBank/DDBJ whole genome shotgun (WGS) entry which is preliminary data.</text>
</comment>